<accession>A0A366HWW8</accession>
<dbReference type="EMBL" id="QNRY01000056">
    <property type="protein sequence ID" value="RBP57929.1"/>
    <property type="molecule type" value="Genomic_DNA"/>
</dbReference>
<evidence type="ECO:0000313" key="2">
    <source>
        <dbReference type="Proteomes" id="UP000253046"/>
    </source>
</evidence>
<evidence type="ECO:0000313" key="1">
    <source>
        <dbReference type="EMBL" id="RBP57929.1"/>
    </source>
</evidence>
<name>A0A366HWW8_9GAMM</name>
<comment type="caution">
    <text evidence="1">The sequence shown here is derived from an EMBL/GenBank/DDBJ whole genome shotgun (WGS) entry which is preliminary data.</text>
</comment>
<dbReference type="AlphaFoldDB" id="A0A366HWW8"/>
<proteinExistence type="predicted"/>
<dbReference type="Proteomes" id="UP000253046">
    <property type="component" value="Unassembled WGS sequence"/>
</dbReference>
<organism evidence="1 2">
    <name type="scientific">Brenneria salicis ATCC 15712 = DSM 30166</name>
    <dbReference type="NCBI Taxonomy" id="714314"/>
    <lineage>
        <taxon>Bacteria</taxon>
        <taxon>Pseudomonadati</taxon>
        <taxon>Pseudomonadota</taxon>
        <taxon>Gammaproteobacteria</taxon>
        <taxon>Enterobacterales</taxon>
        <taxon>Pectobacteriaceae</taxon>
        <taxon>Brenneria</taxon>
    </lineage>
</organism>
<keyword evidence="2" id="KW-1185">Reference proteome</keyword>
<sequence length="57" mass="6306">METEEINKKPEAIPKILPAFYYPLLSGGNLPPVLHPCHIQPIRKAVQPVSGGAFIER</sequence>
<protein>
    <submittedName>
        <fullName evidence="1">Uncharacterized protein</fullName>
    </submittedName>
</protein>
<gene>
    <name evidence="1" type="ORF">DES54_15619</name>
</gene>
<reference evidence="1 2" key="1">
    <citation type="submission" date="2018-06" db="EMBL/GenBank/DDBJ databases">
        <title>Genomic Encyclopedia of Type Strains, Phase IV (KMG-IV): sequencing the most valuable type-strain genomes for metagenomic binning, comparative biology and taxonomic classification.</title>
        <authorList>
            <person name="Goeker M."/>
        </authorList>
    </citation>
    <scope>NUCLEOTIDE SEQUENCE [LARGE SCALE GENOMIC DNA]</scope>
    <source>
        <strain evidence="1 2">DSM 30166</strain>
    </source>
</reference>